<evidence type="ECO:0000313" key="2">
    <source>
        <dbReference type="Proteomes" id="UP000288024"/>
    </source>
</evidence>
<protein>
    <submittedName>
        <fullName evidence="1">Uncharacterized protein</fullName>
    </submittedName>
</protein>
<accession>A0A437KHD1</accession>
<dbReference type="Proteomes" id="UP000288024">
    <property type="component" value="Unassembled WGS sequence"/>
</dbReference>
<keyword evidence="2" id="KW-1185">Reference proteome</keyword>
<dbReference type="GeneID" id="87615708"/>
<proteinExistence type="predicted"/>
<organism evidence="1 2">
    <name type="scientific">Niallia taxi</name>
    <dbReference type="NCBI Taxonomy" id="2499688"/>
    <lineage>
        <taxon>Bacteria</taxon>
        <taxon>Bacillati</taxon>
        <taxon>Bacillota</taxon>
        <taxon>Bacilli</taxon>
        <taxon>Bacillales</taxon>
        <taxon>Bacillaceae</taxon>
        <taxon>Niallia</taxon>
    </lineage>
</organism>
<evidence type="ECO:0000313" key="1">
    <source>
        <dbReference type="EMBL" id="RVT67529.1"/>
    </source>
</evidence>
<dbReference type="AlphaFoldDB" id="A0A437KHD1"/>
<sequence>MGYILPLTNYQYEQYVRQDLSLKEKSFKSEKINAPAAVSTTYENERQYLAASNKQEFSKRGREGADKLFAELTGKGQNFNELV</sequence>
<reference evidence="1 2" key="1">
    <citation type="submission" date="2019-01" db="EMBL/GenBank/DDBJ databases">
        <title>Bacillus sp. M5HDSG1-1, whole genome shotgun sequence.</title>
        <authorList>
            <person name="Tuo L."/>
        </authorList>
    </citation>
    <scope>NUCLEOTIDE SEQUENCE [LARGE SCALE GENOMIC DNA]</scope>
    <source>
        <strain evidence="1 2">M5HDSG1-1</strain>
    </source>
</reference>
<dbReference type="RefSeq" id="WP_127735806.1">
    <property type="nucleotide sequence ID" value="NZ_JAMAVA010000004.1"/>
</dbReference>
<dbReference type="EMBL" id="RZTZ01000001">
    <property type="protein sequence ID" value="RVT67529.1"/>
    <property type="molecule type" value="Genomic_DNA"/>
</dbReference>
<gene>
    <name evidence="1" type="ORF">EM808_03350</name>
</gene>
<name>A0A437KHD1_9BACI</name>
<comment type="caution">
    <text evidence="1">The sequence shown here is derived from an EMBL/GenBank/DDBJ whole genome shotgun (WGS) entry which is preliminary data.</text>
</comment>